<comment type="similarity">
    <text evidence="3">Belongs to the glycosyltransferase 65 family.</text>
</comment>
<comment type="catalytic activity">
    <reaction evidence="15">
        <text>L-threonyl-[protein] + GDP-beta-L-fucose = 3-O-(alpha-L-fucosyl)-L-threonyl-[protein] + GDP + H(+)</text>
        <dbReference type="Rhea" id="RHEA:70491"/>
        <dbReference type="Rhea" id="RHEA-COMP:11060"/>
        <dbReference type="Rhea" id="RHEA-COMP:17915"/>
        <dbReference type="ChEBI" id="CHEBI:15378"/>
        <dbReference type="ChEBI" id="CHEBI:30013"/>
        <dbReference type="ChEBI" id="CHEBI:57273"/>
        <dbReference type="ChEBI" id="CHEBI:58189"/>
        <dbReference type="ChEBI" id="CHEBI:189631"/>
        <dbReference type="EC" id="2.4.1.221"/>
    </reaction>
    <physiologicalReaction direction="left-to-right" evidence="15">
        <dbReference type="Rhea" id="RHEA:70492"/>
    </physiologicalReaction>
</comment>
<dbReference type="AlphaFoldDB" id="A0A8J1TRF7"/>
<dbReference type="GO" id="GO:0006004">
    <property type="term" value="P:fucose metabolic process"/>
    <property type="evidence" value="ECO:0007669"/>
    <property type="project" value="UniProtKB-KW"/>
</dbReference>
<evidence type="ECO:0000256" key="12">
    <source>
        <dbReference type="ARBA" id="ARBA00023253"/>
    </source>
</evidence>
<evidence type="ECO:0000256" key="5">
    <source>
        <dbReference type="ARBA" id="ARBA00021745"/>
    </source>
</evidence>
<dbReference type="GO" id="GO:0008593">
    <property type="term" value="P:regulation of Notch signaling pathway"/>
    <property type="evidence" value="ECO:0007669"/>
    <property type="project" value="TreeGrafter"/>
</dbReference>
<keyword evidence="6" id="KW-0328">Glycosyltransferase</keyword>
<protein>
    <recommendedName>
        <fullName evidence="5">GDP-fucose protein O-fucosyltransferase 1</fullName>
        <ecNumber evidence="4">2.4.1.221</ecNumber>
    </recommendedName>
    <alternativeName>
        <fullName evidence="14">Peptide-O-fucosyltransferase 1</fullName>
    </alternativeName>
</protein>
<proteinExistence type="inferred from homology"/>
<evidence type="ECO:0000256" key="15">
    <source>
        <dbReference type="ARBA" id="ARBA00047273"/>
    </source>
</evidence>
<name>A0A8J1TRF7_OWEFU</name>
<dbReference type="EC" id="2.4.1.221" evidence="4"/>
<keyword evidence="13" id="KW-0119">Carbohydrate metabolism</keyword>
<dbReference type="UniPathway" id="UPA00378"/>
<keyword evidence="11" id="KW-0325">Glycoprotein</keyword>
<evidence type="ECO:0000256" key="9">
    <source>
        <dbReference type="ARBA" id="ARBA00022976"/>
    </source>
</evidence>
<keyword evidence="8" id="KW-0256">Endoplasmic reticulum</keyword>
<evidence type="ECO:0000256" key="11">
    <source>
        <dbReference type="ARBA" id="ARBA00023180"/>
    </source>
</evidence>
<dbReference type="PANTHER" id="PTHR21420">
    <property type="entry name" value="GDP-FUCOSE PROTEIN O-FUCOSYLTRANSFERASE 1"/>
    <property type="match status" value="1"/>
</dbReference>
<comment type="catalytic activity">
    <reaction evidence="16">
        <text>L-seryl-[protein] + GDP-beta-L-fucose = 3-O-(alpha-L-fucosyl)-L-seryl-[protein] + GDP + H(+)</text>
        <dbReference type="Rhea" id="RHEA:63644"/>
        <dbReference type="Rhea" id="RHEA-COMP:9863"/>
        <dbReference type="Rhea" id="RHEA-COMP:17914"/>
        <dbReference type="ChEBI" id="CHEBI:15378"/>
        <dbReference type="ChEBI" id="CHEBI:29999"/>
        <dbReference type="ChEBI" id="CHEBI:57273"/>
        <dbReference type="ChEBI" id="CHEBI:58189"/>
        <dbReference type="ChEBI" id="CHEBI:189632"/>
        <dbReference type="EC" id="2.4.1.221"/>
    </reaction>
    <physiologicalReaction direction="left-to-right" evidence="16">
        <dbReference type="Rhea" id="RHEA:63645"/>
    </physiologicalReaction>
</comment>
<dbReference type="GO" id="GO:0046922">
    <property type="term" value="F:peptide-O-fucosyltransferase activity"/>
    <property type="evidence" value="ECO:0007669"/>
    <property type="project" value="UniProtKB-EC"/>
</dbReference>
<dbReference type="CDD" id="cd11302">
    <property type="entry name" value="O-FucT-1"/>
    <property type="match status" value="1"/>
</dbReference>
<evidence type="ECO:0000313" key="17">
    <source>
        <dbReference type="EMBL" id="CAH1776158.1"/>
    </source>
</evidence>
<sequence length="363" mass="42155">MAPLWSKLLLLSFLQCVISDDVSRESEFIWDVNGYVIFCPCMGRFGNQADHYLGGLAFAKSLNRTLILPPWRTYKNVPFDEWFKVEQIRKYHRVILADDFMKYLAPKYWPVGKRIGWCWLPSNTKETCKMKEGNPFGPFWDGLGVDFDEYMIYQISFHDTELWRWGKLYPPADHPVMAFKGAPARFPIQEHHVHLQQYLEWSDAIEGEAQQYVDDTFHGEPYVGIHLRNGGDWVNACAHVEGGTKYMASPQCMGYQNTEPLTKEICYPSEETILRQVKNAVLKTNAKHIFVATDKNPMIKELEQHLKEQKVKVHHLDPWLPLIDLAILGKSDHFIGNCVSSFTAFVKRHRDVHDLPSSFWSRS</sequence>
<evidence type="ECO:0000256" key="1">
    <source>
        <dbReference type="ARBA" id="ARBA00004240"/>
    </source>
</evidence>
<evidence type="ECO:0000313" key="18">
    <source>
        <dbReference type="Proteomes" id="UP000749559"/>
    </source>
</evidence>
<evidence type="ECO:0000256" key="10">
    <source>
        <dbReference type="ARBA" id="ARBA00023157"/>
    </source>
</evidence>
<keyword evidence="9" id="KW-0914">Notch signaling pathway</keyword>
<keyword evidence="7" id="KW-0808">Transferase</keyword>
<gene>
    <name evidence="17" type="ORF">OFUS_LOCUS3363</name>
</gene>
<evidence type="ECO:0000256" key="14">
    <source>
        <dbReference type="ARBA" id="ARBA00033080"/>
    </source>
</evidence>
<evidence type="ECO:0000256" key="6">
    <source>
        <dbReference type="ARBA" id="ARBA00022676"/>
    </source>
</evidence>
<keyword evidence="10" id="KW-1015">Disulfide bond</keyword>
<dbReference type="Gene3D" id="3.40.50.11350">
    <property type="match status" value="1"/>
</dbReference>
<dbReference type="InterPro" id="IPR039922">
    <property type="entry name" value="POFUT1"/>
</dbReference>
<dbReference type="EMBL" id="CAIIXF020000001">
    <property type="protein sequence ID" value="CAH1776158.1"/>
    <property type="molecule type" value="Genomic_DNA"/>
</dbReference>
<dbReference type="PANTHER" id="PTHR21420:SF9">
    <property type="entry name" value="GDP-FUCOSE PROTEIN O-FUCOSYLTRANSFERASE 1"/>
    <property type="match status" value="1"/>
</dbReference>
<keyword evidence="12" id="KW-0294">Fucose metabolism</keyword>
<dbReference type="Pfam" id="PF10250">
    <property type="entry name" value="O-FucT"/>
    <property type="match status" value="1"/>
</dbReference>
<accession>A0A8J1TRF7</accession>
<comment type="subcellular location">
    <subcellularLocation>
        <location evidence="1">Endoplasmic reticulum</location>
    </subcellularLocation>
</comment>
<dbReference type="Gene3D" id="3.40.50.11340">
    <property type="match status" value="1"/>
</dbReference>
<dbReference type="OrthoDB" id="10050276at2759"/>
<evidence type="ECO:0000256" key="4">
    <source>
        <dbReference type="ARBA" id="ARBA00012196"/>
    </source>
</evidence>
<comment type="pathway">
    <text evidence="2">Protein modification; protein glycosylation.</text>
</comment>
<evidence type="ECO:0000256" key="3">
    <source>
        <dbReference type="ARBA" id="ARBA00010626"/>
    </source>
</evidence>
<dbReference type="GO" id="GO:0005783">
    <property type="term" value="C:endoplasmic reticulum"/>
    <property type="evidence" value="ECO:0007669"/>
    <property type="project" value="UniProtKB-SubCell"/>
</dbReference>
<comment type="caution">
    <text evidence="17">The sequence shown here is derived from an EMBL/GenBank/DDBJ whole genome shotgun (WGS) entry which is preliminary data.</text>
</comment>
<evidence type="ECO:0000256" key="2">
    <source>
        <dbReference type="ARBA" id="ARBA00004922"/>
    </source>
</evidence>
<evidence type="ECO:0000256" key="16">
    <source>
        <dbReference type="ARBA" id="ARBA00048647"/>
    </source>
</evidence>
<evidence type="ECO:0000256" key="13">
    <source>
        <dbReference type="ARBA" id="ARBA00023277"/>
    </source>
</evidence>
<dbReference type="Proteomes" id="UP000749559">
    <property type="component" value="Unassembled WGS sequence"/>
</dbReference>
<dbReference type="InterPro" id="IPR019378">
    <property type="entry name" value="GDP-Fuc_O-FucTrfase"/>
</dbReference>
<dbReference type="GO" id="GO:0007219">
    <property type="term" value="P:Notch signaling pathway"/>
    <property type="evidence" value="ECO:0007669"/>
    <property type="project" value="UniProtKB-KW"/>
</dbReference>
<evidence type="ECO:0000256" key="8">
    <source>
        <dbReference type="ARBA" id="ARBA00022824"/>
    </source>
</evidence>
<reference evidence="17" key="1">
    <citation type="submission" date="2022-03" db="EMBL/GenBank/DDBJ databases">
        <authorList>
            <person name="Martin C."/>
        </authorList>
    </citation>
    <scope>NUCLEOTIDE SEQUENCE</scope>
</reference>
<keyword evidence="18" id="KW-1185">Reference proteome</keyword>
<organism evidence="17 18">
    <name type="scientific">Owenia fusiformis</name>
    <name type="common">Polychaete worm</name>
    <dbReference type="NCBI Taxonomy" id="6347"/>
    <lineage>
        <taxon>Eukaryota</taxon>
        <taxon>Metazoa</taxon>
        <taxon>Spiralia</taxon>
        <taxon>Lophotrochozoa</taxon>
        <taxon>Annelida</taxon>
        <taxon>Polychaeta</taxon>
        <taxon>Sedentaria</taxon>
        <taxon>Canalipalpata</taxon>
        <taxon>Sabellida</taxon>
        <taxon>Oweniida</taxon>
        <taxon>Oweniidae</taxon>
        <taxon>Owenia</taxon>
    </lineage>
</organism>
<evidence type="ECO:0000256" key="7">
    <source>
        <dbReference type="ARBA" id="ARBA00022679"/>
    </source>
</evidence>